<dbReference type="NCBIfam" id="TIGR01494">
    <property type="entry name" value="ATPase_P-type"/>
    <property type="match status" value="1"/>
</dbReference>
<dbReference type="InterPro" id="IPR036412">
    <property type="entry name" value="HAD-like_sf"/>
</dbReference>
<name>A0A093R808_PHACA</name>
<dbReference type="PANTHER" id="PTHR24092:SF48">
    <property type="entry name" value="PHOSPHOLIPID-TRANSPORTING ATPASE IC"/>
    <property type="match status" value="1"/>
</dbReference>
<dbReference type="InterPro" id="IPR001757">
    <property type="entry name" value="P_typ_ATPase"/>
</dbReference>
<dbReference type="SUPFAM" id="SSF81665">
    <property type="entry name" value="Calcium ATPase, transmembrane domain M"/>
    <property type="match status" value="1"/>
</dbReference>
<dbReference type="InterPro" id="IPR032630">
    <property type="entry name" value="P_typ_ATPase_c"/>
</dbReference>
<dbReference type="GO" id="GO:0007030">
    <property type="term" value="P:Golgi organization"/>
    <property type="evidence" value="ECO:0007669"/>
    <property type="project" value="TreeGrafter"/>
</dbReference>
<dbReference type="Pfam" id="PF08282">
    <property type="entry name" value="Hydrolase_3"/>
    <property type="match status" value="1"/>
</dbReference>
<protein>
    <submittedName>
        <fullName evidence="9">Putative phospholipid-transporting ATPase IC</fullName>
    </submittedName>
</protein>
<evidence type="ECO:0000256" key="1">
    <source>
        <dbReference type="ARBA" id="ARBA00004141"/>
    </source>
</evidence>
<feature type="transmembrane region" description="Helical" evidence="7">
    <location>
        <begin position="101"/>
        <end position="122"/>
    </location>
</feature>
<evidence type="ECO:0000259" key="8">
    <source>
        <dbReference type="Pfam" id="PF16212"/>
    </source>
</evidence>
<evidence type="ECO:0000256" key="6">
    <source>
        <dbReference type="ARBA" id="ARBA00023136"/>
    </source>
</evidence>
<feature type="domain" description="P-type ATPase C-terminal" evidence="8">
    <location>
        <begin position="70"/>
        <end position="156"/>
    </location>
</feature>
<gene>
    <name evidence="9" type="ORF">N336_06915</name>
</gene>
<dbReference type="GO" id="GO:0140326">
    <property type="term" value="F:ATPase-coupled intramembrane lipid transporter activity"/>
    <property type="evidence" value="ECO:0007669"/>
    <property type="project" value="TreeGrafter"/>
</dbReference>
<feature type="transmembrane region" description="Helical" evidence="7">
    <location>
        <begin position="134"/>
        <end position="154"/>
    </location>
</feature>
<comment type="subcellular location">
    <subcellularLocation>
        <location evidence="1">Membrane</location>
        <topology evidence="1">Multi-pass membrane protein</topology>
    </subcellularLocation>
</comment>
<dbReference type="SUPFAM" id="SSF56784">
    <property type="entry name" value="HAD-like"/>
    <property type="match status" value="1"/>
</dbReference>
<dbReference type="GO" id="GO:0005524">
    <property type="term" value="F:ATP binding"/>
    <property type="evidence" value="ECO:0007669"/>
    <property type="project" value="InterPro"/>
</dbReference>
<dbReference type="Pfam" id="PF16212">
    <property type="entry name" value="PhoLip_ATPase_C"/>
    <property type="match status" value="1"/>
</dbReference>
<keyword evidence="4" id="KW-0460">Magnesium</keyword>
<evidence type="ECO:0000256" key="7">
    <source>
        <dbReference type="SAM" id="Phobius"/>
    </source>
</evidence>
<feature type="non-terminal residue" evidence="9">
    <location>
        <position position="156"/>
    </location>
</feature>
<evidence type="ECO:0000256" key="3">
    <source>
        <dbReference type="ARBA" id="ARBA00022723"/>
    </source>
</evidence>
<dbReference type="AlphaFoldDB" id="A0A093R808"/>
<evidence type="ECO:0000313" key="9">
    <source>
        <dbReference type="EMBL" id="KFW94705.1"/>
    </source>
</evidence>
<keyword evidence="6 7" id="KW-0472">Membrane</keyword>
<dbReference type="GO" id="GO:0046872">
    <property type="term" value="F:metal ion binding"/>
    <property type="evidence" value="ECO:0007669"/>
    <property type="project" value="UniProtKB-KW"/>
</dbReference>
<reference evidence="9 10" key="1">
    <citation type="submission" date="2014-04" db="EMBL/GenBank/DDBJ databases">
        <title>Genome evolution of avian class.</title>
        <authorList>
            <person name="Zhang G."/>
            <person name="Li C."/>
        </authorList>
    </citation>
    <scope>NUCLEOTIDE SEQUENCE [LARGE SCALE GENOMIC DNA]</scope>
    <source>
        <strain evidence="9">BGI_N336</strain>
    </source>
</reference>
<keyword evidence="3" id="KW-0479">Metal-binding</keyword>
<keyword evidence="5 7" id="KW-1133">Transmembrane helix</keyword>
<proteinExistence type="predicted"/>
<dbReference type="InterPro" id="IPR023214">
    <property type="entry name" value="HAD_sf"/>
</dbReference>
<organism evidence="9 10">
    <name type="scientific">Phalacrocorax carbo</name>
    <name type="common">Great cormorant</name>
    <name type="synonym">Pelecanus carbo</name>
    <dbReference type="NCBI Taxonomy" id="9209"/>
    <lineage>
        <taxon>Eukaryota</taxon>
        <taxon>Metazoa</taxon>
        <taxon>Chordata</taxon>
        <taxon>Craniata</taxon>
        <taxon>Vertebrata</taxon>
        <taxon>Euteleostomi</taxon>
        <taxon>Archelosauria</taxon>
        <taxon>Archosauria</taxon>
        <taxon>Dinosauria</taxon>
        <taxon>Saurischia</taxon>
        <taxon>Theropoda</taxon>
        <taxon>Coelurosauria</taxon>
        <taxon>Aves</taxon>
        <taxon>Neognathae</taxon>
        <taxon>Neoaves</taxon>
        <taxon>Aequornithes</taxon>
        <taxon>Suliformes</taxon>
        <taxon>Phalacrocoracidae</taxon>
        <taxon>Phalacrocorax</taxon>
    </lineage>
</organism>
<dbReference type="GO" id="GO:0016887">
    <property type="term" value="F:ATP hydrolysis activity"/>
    <property type="evidence" value="ECO:0007669"/>
    <property type="project" value="InterPro"/>
</dbReference>
<evidence type="ECO:0000256" key="4">
    <source>
        <dbReference type="ARBA" id="ARBA00022842"/>
    </source>
</evidence>
<sequence>QQNFVDLACECRAVICCRVTPKQKAMVVELVKKYKKAITLAIGDGANDVNMIKTAHIGVGISGQEGMQAVMSSDYSFGQFRYLQRLLLVHGRWSYIRMCKFLRYFFYKNFAFTLVHIWYSFFNGFSAQTAYEDWFITLYNVLYSSLPVLLVGLLDQ</sequence>
<dbReference type="GO" id="GO:0005802">
    <property type="term" value="C:trans-Golgi network"/>
    <property type="evidence" value="ECO:0007669"/>
    <property type="project" value="TreeGrafter"/>
</dbReference>
<dbReference type="GO" id="GO:0005886">
    <property type="term" value="C:plasma membrane"/>
    <property type="evidence" value="ECO:0007669"/>
    <property type="project" value="TreeGrafter"/>
</dbReference>
<dbReference type="PANTHER" id="PTHR24092">
    <property type="entry name" value="PROBABLE PHOSPHOLIPID-TRANSPORTING ATPASE"/>
    <property type="match status" value="1"/>
</dbReference>
<dbReference type="GO" id="GO:0045332">
    <property type="term" value="P:phospholipid translocation"/>
    <property type="evidence" value="ECO:0007669"/>
    <property type="project" value="TreeGrafter"/>
</dbReference>
<dbReference type="Proteomes" id="UP000053238">
    <property type="component" value="Unassembled WGS sequence"/>
</dbReference>
<dbReference type="InterPro" id="IPR023298">
    <property type="entry name" value="ATPase_P-typ_TM_dom_sf"/>
</dbReference>
<accession>A0A093R808</accession>
<feature type="non-terminal residue" evidence="9">
    <location>
        <position position="1"/>
    </location>
</feature>
<evidence type="ECO:0000313" key="10">
    <source>
        <dbReference type="Proteomes" id="UP000053238"/>
    </source>
</evidence>
<dbReference type="FunFam" id="3.40.50.1000:FF:000504">
    <property type="match status" value="1"/>
</dbReference>
<evidence type="ECO:0000256" key="2">
    <source>
        <dbReference type="ARBA" id="ARBA00022692"/>
    </source>
</evidence>
<keyword evidence="10" id="KW-1185">Reference proteome</keyword>
<keyword evidence="2 7" id="KW-0812">Transmembrane</keyword>
<evidence type="ECO:0000256" key="5">
    <source>
        <dbReference type="ARBA" id="ARBA00022989"/>
    </source>
</evidence>
<dbReference type="Gene3D" id="3.40.50.1000">
    <property type="entry name" value="HAD superfamily/HAD-like"/>
    <property type="match status" value="1"/>
</dbReference>
<dbReference type="EMBL" id="KL443018">
    <property type="protein sequence ID" value="KFW94705.1"/>
    <property type="molecule type" value="Genomic_DNA"/>
</dbReference>